<evidence type="ECO:0000313" key="2">
    <source>
        <dbReference type="Proteomes" id="UP000007813"/>
    </source>
</evidence>
<gene>
    <name evidence="1" type="ORF">HSB1_16300</name>
</gene>
<proteinExistence type="predicted"/>
<reference evidence="1 2" key="1">
    <citation type="journal article" date="2012" name="J. Bacteriol.">
        <title>Draft Genome Sequence of the Extremely Halophilic Archaeon Halogranum salarium B-1T.</title>
        <authorList>
            <person name="Kim K.K."/>
            <person name="Lee K.C."/>
            <person name="Lee J.S."/>
        </authorList>
    </citation>
    <scope>NUCLEOTIDE SEQUENCE [LARGE SCALE GENOMIC DNA]</scope>
    <source>
        <strain evidence="1 2">B-1</strain>
    </source>
</reference>
<organism evidence="1 2">
    <name type="scientific">Halogranum salarium B-1</name>
    <dbReference type="NCBI Taxonomy" id="1210908"/>
    <lineage>
        <taxon>Archaea</taxon>
        <taxon>Methanobacteriati</taxon>
        <taxon>Methanobacteriota</taxon>
        <taxon>Stenosarchaea group</taxon>
        <taxon>Halobacteria</taxon>
        <taxon>Halobacteriales</taxon>
        <taxon>Haloferacaceae</taxon>
    </lineage>
</organism>
<evidence type="ECO:0000313" key="1">
    <source>
        <dbReference type="EMBL" id="EJN59472.1"/>
    </source>
</evidence>
<name>J3EWV9_9EURY</name>
<dbReference type="Proteomes" id="UP000007813">
    <property type="component" value="Unassembled WGS sequence"/>
</dbReference>
<comment type="caution">
    <text evidence="1">The sequence shown here is derived from an EMBL/GenBank/DDBJ whole genome shotgun (WGS) entry which is preliminary data.</text>
</comment>
<accession>J3EWV9</accession>
<dbReference type="EMBL" id="ALJD01000004">
    <property type="protein sequence ID" value="EJN59472.1"/>
    <property type="molecule type" value="Genomic_DNA"/>
</dbReference>
<dbReference type="AlphaFoldDB" id="J3EWV9"/>
<sequence length="39" mass="4157">MRPVASSAYDRTVVLRALQARTVTGSACEETAGRHGLQP</sequence>
<protein>
    <submittedName>
        <fullName evidence="1">Uncharacterized protein</fullName>
    </submittedName>
</protein>